<geneLocation type="plasmid" evidence="2 3">
    <name>pDAETH-1</name>
</geneLocation>
<sequence>MALFDLPLETLRTYAPPVHEPANFDAFWRGTLEEARAFPLDARFEEVDFGLRSLNTFDVTFRGSGGQPVKGWLLRPRNAGGDLPCVVEFIGYGGGRGLPTDWLTYASAGYAHLVMDTRGQGSVWRRGDTPDLAPDGDNPQYPGFLTRGVRSPQTYYYRRVFTDAVRAVAAARAAPGVDATRVAVAGGSQGGGISLAVAGLVPDLAGVLPDVPFLCHFRRASEITNAAPYNEVAGYLRVHRDAVEEVFGTLAYFDGVSFASRIHAPALFSVGLMDEVCPPSTVFAAYNRLPGRKDIRVYPYSGHEAGEGVHVPERLRFLRGLSGWAG</sequence>
<dbReference type="InterPro" id="IPR039069">
    <property type="entry name" value="CE7"/>
</dbReference>
<evidence type="ECO:0000313" key="3">
    <source>
        <dbReference type="Proteomes" id="UP001064971"/>
    </source>
</evidence>
<dbReference type="PANTHER" id="PTHR40111">
    <property type="entry name" value="CEPHALOSPORIN-C DEACETYLASE"/>
    <property type="match status" value="1"/>
</dbReference>
<dbReference type="Pfam" id="PF05448">
    <property type="entry name" value="AXE1"/>
    <property type="match status" value="1"/>
</dbReference>
<keyword evidence="3" id="KW-1185">Reference proteome</keyword>
<protein>
    <submittedName>
        <fullName evidence="2">Acetylxylan esterase</fullName>
    </submittedName>
</protein>
<dbReference type="Gene3D" id="3.40.50.1820">
    <property type="entry name" value="alpha/beta hydrolase"/>
    <property type="match status" value="1"/>
</dbReference>
<gene>
    <name evidence="2" type="ORF">DAETH_39060</name>
</gene>
<accession>A0ABN6RKS3</accession>
<dbReference type="InterPro" id="IPR029058">
    <property type="entry name" value="AB_hydrolase_fold"/>
</dbReference>
<reference evidence="2" key="1">
    <citation type="submission" date="2022-07" db="EMBL/GenBank/DDBJ databases">
        <title>Complete Genome Sequence of the Radioresistant Bacterium Deinococcus aetherius ST0316, Isolated from the Air Dust collected in Lower Stratosphere above Japan.</title>
        <authorList>
            <person name="Satoh K."/>
            <person name="Hagiwara K."/>
            <person name="Katsumata K."/>
            <person name="Kubo A."/>
            <person name="Yokobori S."/>
            <person name="Yamagishi A."/>
            <person name="Oono Y."/>
            <person name="Narumi I."/>
        </authorList>
    </citation>
    <scope>NUCLEOTIDE SEQUENCE</scope>
    <source>
        <strain evidence="2">ST0316</strain>
        <plasmid evidence="2">pDAETH-1</plasmid>
    </source>
</reference>
<evidence type="ECO:0000313" key="2">
    <source>
        <dbReference type="EMBL" id="BDP43937.1"/>
    </source>
</evidence>
<dbReference type="PANTHER" id="PTHR40111:SF1">
    <property type="entry name" value="CEPHALOSPORIN-C DEACETYLASE"/>
    <property type="match status" value="1"/>
</dbReference>
<feature type="domain" description="Acetyl xylan esterase" evidence="1">
    <location>
        <begin position="1"/>
        <end position="319"/>
    </location>
</feature>
<organism evidence="2 3">
    <name type="scientific">Deinococcus aetherius</name>
    <dbReference type="NCBI Taxonomy" id="200252"/>
    <lineage>
        <taxon>Bacteria</taxon>
        <taxon>Thermotogati</taxon>
        <taxon>Deinococcota</taxon>
        <taxon>Deinococci</taxon>
        <taxon>Deinococcales</taxon>
        <taxon>Deinococcaceae</taxon>
        <taxon>Deinococcus</taxon>
    </lineage>
</organism>
<dbReference type="SUPFAM" id="SSF53474">
    <property type="entry name" value="alpha/beta-Hydrolases"/>
    <property type="match status" value="1"/>
</dbReference>
<dbReference type="InterPro" id="IPR008391">
    <property type="entry name" value="AXE1_dom"/>
</dbReference>
<dbReference type="EMBL" id="AP026561">
    <property type="protein sequence ID" value="BDP43937.1"/>
    <property type="molecule type" value="Genomic_DNA"/>
</dbReference>
<name>A0ABN6RKS3_9DEIO</name>
<dbReference type="Proteomes" id="UP001064971">
    <property type="component" value="Plasmid pDAETH-1"/>
</dbReference>
<proteinExistence type="predicted"/>
<evidence type="ECO:0000259" key="1">
    <source>
        <dbReference type="Pfam" id="PF05448"/>
    </source>
</evidence>
<keyword evidence="2" id="KW-0614">Plasmid</keyword>
<dbReference type="RefSeq" id="WP_264777770.1">
    <property type="nucleotide sequence ID" value="NZ_AP026561.1"/>
</dbReference>